<comment type="caution">
    <text evidence="2">The sequence shown here is derived from an EMBL/GenBank/DDBJ whole genome shotgun (WGS) entry which is preliminary data.</text>
</comment>
<keyword evidence="1" id="KW-0175">Coiled coil</keyword>
<gene>
    <name evidence="2" type="ORF">HBH25_01590</name>
</gene>
<sequence>MLDTVKTLEGPGDDPMIIAAPALASLREQRRLLEQARKRAAQLVEEANQSAQATRLAAYREGYLYGVSHAVGDIGQWLIGARGAGERLRGEVQQQLHSLFQSLMIDGNWPCQRLEQWLEEQPKAAQHTLHVVLPAVCREKVPAWRERLGQCWEGAIKVECHDQDRFVFCLGEQVLELDVPVAAQAQARYQAHTLKGLAAEATRLDAEALKGFREWFESLVQQLAPEVPA</sequence>
<accession>A0ABX0Y8J2</accession>
<protein>
    <recommendedName>
        <fullName evidence="4">Oxygen-regulated invasion protein OrgB</fullName>
    </recommendedName>
</protein>
<reference evidence="2 3" key="1">
    <citation type="submission" date="2020-03" db="EMBL/GenBank/DDBJ databases">
        <authorList>
            <person name="Wang L."/>
            <person name="He N."/>
            <person name="Li Y."/>
            <person name="Fang Y."/>
            <person name="Zhang F."/>
        </authorList>
    </citation>
    <scope>NUCLEOTIDE SEQUENCE [LARGE SCALE GENOMIC DNA]</scope>
    <source>
        <strain evidence="3">hsmgli-8</strain>
    </source>
</reference>
<keyword evidence="3" id="KW-1185">Reference proteome</keyword>
<dbReference type="EMBL" id="JAAVJI010000001">
    <property type="protein sequence ID" value="NJO99561.1"/>
    <property type="molecule type" value="Genomic_DNA"/>
</dbReference>
<name>A0ABX0Y8J2_9PSED</name>
<evidence type="ECO:0000313" key="2">
    <source>
        <dbReference type="EMBL" id="NJO99561.1"/>
    </source>
</evidence>
<dbReference type="Proteomes" id="UP000746535">
    <property type="component" value="Unassembled WGS sequence"/>
</dbReference>
<organism evidence="2 3">
    <name type="scientific">Pseudomonas quercus</name>
    <dbReference type="NCBI Taxonomy" id="2722792"/>
    <lineage>
        <taxon>Bacteria</taxon>
        <taxon>Pseudomonadati</taxon>
        <taxon>Pseudomonadota</taxon>
        <taxon>Gammaproteobacteria</taxon>
        <taxon>Pseudomonadales</taxon>
        <taxon>Pseudomonadaceae</taxon>
        <taxon>Pseudomonas</taxon>
    </lineage>
</organism>
<dbReference type="RefSeq" id="WP_168080827.1">
    <property type="nucleotide sequence ID" value="NZ_JAAVJI010000001.1"/>
</dbReference>
<evidence type="ECO:0000256" key="1">
    <source>
        <dbReference type="SAM" id="Coils"/>
    </source>
</evidence>
<proteinExistence type="predicted"/>
<feature type="coiled-coil region" evidence="1">
    <location>
        <begin position="23"/>
        <end position="53"/>
    </location>
</feature>
<evidence type="ECO:0008006" key="4">
    <source>
        <dbReference type="Google" id="ProtNLM"/>
    </source>
</evidence>
<evidence type="ECO:0000313" key="3">
    <source>
        <dbReference type="Proteomes" id="UP000746535"/>
    </source>
</evidence>